<evidence type="ECO:0000313" key="5">
    <source>
        <dbReference type="Proteomes" id="UP001596383"/>
    </source>
</evidence>
<dbReference type="PROSITE" id="PS51160">
    <property type="entry name" value="ACYLPHOSPHATASE_3"/>
    <property type="match status" value="1"/>
</dbReference>
<dbReference type="EC" id="3.6.1.7" evidence="1"/>
<evidence type="ECO:0000313" key="4">
    <source>
        <dbReference type="EMBL" id="MFC6764609.1"/>
    </source>
</evidence>
<dbReference type="Pfam" id="PF00708">
    <property type="entry name" value="Acylphosphatase"/>
    <property type="match status" value="1"/>
</dbReference>
<feature type="domain" description="Acylphosphatase-like" evidence="3">
    <location>
        <begin position="6"/>
        <end position="92"/>
    </location>
</feature>
<dbReference type="PROSITE" id="PS00151">
    <property type="entry name" value="ACYLPHOSPHATASE_2"/>
    <property type="match status" value="1"/>
</dbReference>
<dbReference type="GO" id="GO:0003998">
    <property type="term" value="F:acylphosphatase activity"/>
    <property type="evidence" value="ECO:0007669"/>
    <property type="project" value="UniProtKB-EC"/>
</dbReference>
<reference evidence="4 5" key="1">
    <citation type="journal article" date="2019" name="Int. J. Syst. Evol. Microbiol.">
        <title>The Global Catalogue of Microorganisms (GCM) 10K type strain sequencing project: providing services to taxonomists for standard genome sequencing and annotation.</title>
        <authorList>
            <consortium name="The Broad Institute Genomics Platform"/>
            <consortium name="The Broad Institute Genome Sequencing Center for Infectious Disease"/>
            <person name="Wu L."/>
            <person name="Ma J."/>
        </authorList>
    </citation>
    <scope>NUCLEOTIDE SEQUENCE [LARGE SCALE GENOMIC DNA]</scope>
    <source>
        <strain evidence="4 5">LMG 29247</strain>
    </source>
</reference>
<dbReference type="NCBIfam" id="NF011016">
    <property type="entry name" value="PRK14444.1"/>
    <property type="match status" value="1"/>
</dbReference>
<dbReference type="InterPro" id="IPR001792">
    <property type="entry name" value="Acylphosphatase-like_dom"/>
</dbReference>
<feature type="active site" evidence="1">
    <location>
        <position position="39"/>
    </location>
</feature>
<comment type="catalytic activity">
    <reaction evidence="1">
        <text>an acyl phosphate + H2O = a carboxylate + phosphate + H(+)</text>
        <dbReference type="Rhea" id="RHEA:14965"/>
        <dbReference type="ChEBI" id="CHEBI:15377"/>
        <dbReference type="ChEBI" id="CHEBI:15378"/>
        <dbReference type="ChEBI" id="CHEBI:29067"/>
        <dbReference type="ChEBI" id="CHEBI:43474"/>
        <dbReference type="ChEBI" id="CHEBI:59918"/>
        <dbReference type="EC" id="3.6.1.7"/>
    </reaction>
</comment>
<dbReference type="Gene3D" id="3.30.70.100">
    <property type="match status" value="1"/>
</dbReference>
<dbReference type="InterPro" id="IPR020456">
    <property type="entry name" value="Acylphosphatase"/>
</dbReference>
<dbReference type="InterPro" id="IPR017968">
    <property type="entry name" value="Acylphosphatase_CS"/>
</dbReference>
<dbReference type="AlphaFoldDB" id="A0ABD5SJ57"/>
<name>A0ABD5SJ57_9EURY</name>
<gene>
    <name evidence="4" type="ORF">ACFQE6_06050</name>
</gene>
<comment type="similarity">
    <text evidence="2">Belongs to the acylphosphatase family.</text>
</comment>
<proteinExistence type="inferred from homology"/>
<organism evidence="4 5">
    <name type="scientific">Natrinema soli</name>
    <dbReference type="NCBI Taxonomy" id="1930624"/>
    <lineage>
        <taxon>Archaea</taxon>
        <taxon>Methanobacteriati</taxon>
        <taxon>Methanobacteriota</taxon>
        <taxon>Stenosarchaea group</taxon>
        <taxon>Halobacteria</taxon>
        <taxon>Halobacteriales</taxon>
        <taxon>Natrialbaceae</taxon>
        <taxon>Natrinema</taxon>
    </lineage>
</organism>
<dbReference type="Proteomes" id="UP001596383">
    <property type="component" value="Unassembled WGS sequence"/>
</dbReference>
<dbReference type="EMBL" id="JBHSWV010000092">
    <property type="protein sequence ID" value="MFC6764609.1"/>
    <property type="molecule type" value="Genomic_DNA"/>
</dbReference>
<dbReference type="InterPro" id="IPR036046">
    <property type="entry name" value="Acylphosphatase-like_dom_sf"/>
</dbReference>
<protein>
    <recommendedName>
        <fullName evidence="1">acylphosphatase</fullName>
        <ecNumber evidence="1">3.6.1.7</ecNumber>
    </recommendedName>
</protein>
<keyword evidence="1" id="KW-0378">Hydrolase</keyword>
<dbReference type="SUPFAM" id="SSF54975">
    <property type="entry name" value="Acylphosphatase/BLUF domain-like"/>
    <property type="match status" value="1"/>
</dbReference>
<comment type="caution">
    <text evidence="4">The sequence shown here is derived from an EMBL/GenBank/DDBJ whole genome shotgun (WGS) entry which is preliminary data.</text>
</comment>
<sequence length="92" mass="10369">MTDRTRAHVFVSGTVQGVYYRANTRDTAHETGVDGWVRNLEDGRVEAVFEGSEAAVESMIEWCHEGSPAADVERVEADYEEPRGEDGFEIRY</sequence>
<evidence type="ECO:0000256" key="2">
    <source>
        <dbReference type="RuleBase" id="RU004168"/>
    </source>
</evidence>
<evidence type="ECO:0000259" key="3">
    <source>
        <dbReference type="PROSITE" id="PS51160"/>
    </source>
</evidence>
<feature type="active site" evidence="1">
    <location>
        <position position="21"/>
    </location>
</feature>
<evidence type="ECO:0000256" key="1">
    <source>
        <dbReference type="PROSITE-ProRule" id="PRU00520"/>
    </source>
</evidence>
<keyword evidence="5" id="KW-1185">Reference proteome</keyword>
<accession>A0ABD5SJ57</accession>
<dbReference type="RefSeq" id="WP_273737670.1">
    <property type="nucleotide sequence ID" value="NZ_JAQIVI010000092.1"/>
</dbReference>
<dbReference type="PANTHER" id="PTHR47268">
    <property type="entry name" value="ACYLPHOSPHATASE"/>
    <property type="match status" value="1"/>
</dbReference>
<dbReference type="PANTHER" id="PTHR47268:SF4">
    <property type="entry name" value="ACYLPHOSPHATASE"/>
    <property type="match status" value="1"/>
</dbReference>